<reference evidence="3 4" key="1">
    <citation type="submission" date="2020-08" db="EMBL/GenBank/DDBJ databases">
        <title>A Genomic Blueprint of the Chicken Gut Microbiome.</title>
        <authorList>
            <person name="Gilroy R."/>
            <person name="Ravi A."/>
            <person name="Getino M."/>
            <person name="Pursley I."/>
            <person name="Horton D.L."/>
            <person name="Alikhan N.-F."/>
            <person name="Baker D."/>
            <person name="Gharbi K."/>
            <person name="Hall N."/>
            <person name="Watson M."/>
            <person name="Adriaenssens E.M."/>
            <person name="Foster-Nyarko E."/>
            <person name="Jarju S."/>
            <person name="Secka A."/>
            <person name="Antonio M."/>
            <person name="Oren A."/>
            <person name="Chaudhuri R."/>
            <person name="La Ragione R.M."/>
            <person name="Hildebrand F."/>
            <person name="Pallen M.J."/>
        </authorList>
    </citation>
    <scope>NUCLEOTIDE SEQUENCE [LARGE SCALE GENOMIC DNA]</scope>
    <source>
        <strain evidence="3 4">Sa3CVN1</strain>
    </source>
</reference>
<name>A0ABR8PTH3_9CLOT</name>
<dbReference type="InterPro" id="IPR011010">
    <property type="entry name" value="DNA_brk_join_enz"/>
</dbReference>
<dbReference type="InterPro" id="IPR013762">
    <property type="entry name" value="Integrase-like_cat_sf"/>
</dbReference>
<evidence type="ECO:0000313" key="3">
    <source>
        <dbReference type="EMBL" id="MBD7911475.1"/>
    </source>
</evidence>
<gene>
    <name evidence="3" type="ORF">H9661_08915</name>
</gene>
<evidence type="ECO:0000259" key="2">
    <source>
        <dbReference type="PROSITE" id="PS51898"/>
    </source>
</evidence>
<dbReference type="Proteomes" id="UP000627781">
    <property type="component" value="Unassembled WGS sequence"/>
</dbReference>
<keyword evidence="1" id="KW-0233">DNA recombination</keyword>
<accession>A0ABR8PTH3</accession>
<proteinExistence type="predicted"/>
<organism evidence="3 4">
    <name type="scientific">Clostridium cibarium</name>
    <dbReference type="NCBI Taxonomy" id="2762247"/>
    <lineage>
        <taxon>Bacteria</taxon>
        <taxon>Bacillati</taxon>
        <taxon>Bacillota</taxon>
        <taxon>Clostridia</taxon>
        <taxon>Eubacteriales</taxon>
        <taxon>Clostridiaceae</taxon>
        <taxon>Clostridium</taxon>
    </lineage>
</organism>
<dbReference type="EMBL" id="JACSRA010000011">
    <property type="protein sequence ID" value="MBD7911475.1"/>
    <property type="molecule type" value="Genomic_DNA"/>
</dbReference>
<keyword evidence="4" id="KW-1185">Reference proteome</keyword>
<protein>
    <submittedName>
        <fullName evidence="3">Tyrosine-type recombinase/integrase</fullName>
    </submittedName>
</protein>
<dbReference type="PROSITE" id="PS51898">
    <property type="entry name" value="TYR_RECOMBINASE"/>
    <property type="match status" value="1"/>
</dbReference>
<sequence length="108" mass="12514">MEKVNCATSYNTENEDIIFLTDNGNLIDAGNIEKSWIYFLKRCKVKHKKFHALRHTYATLQFENDKPLLTISKLLGHANIDVTASTYTHVMKKEKQKAVDTLELLKWS</sequence>
<dbReference type="Pfam" id="PF00589">
    <property type="entry name" value="Phage_integrase"/>
    <property type="match status" value="1"/>
</dbReference>
<dbReference type="Gene3D" id="1.10.443.10">
    <property type="entry name" value="Intergrase catalytic core"/>
    <property type="match status" value="1"/>
</dbReference>
<evidence type="ECO:0000256" key="1">
    <source>
        <dbReference type="ARBA" id="ARBA00023172"/>
    </source>
</evidence>
<feature type="domain" description="Tyr recombinase" evidence="2">
    <location>
        <begin position="1"/>
        <end position="100"/>
    </location>
</feature>
<dbReference type="SUPFAM" id="SSF56349">
    <property type="entry name" value="DNA breaking-rejoining enzymes"/>
    <property type="match status" value="1"/>
</dbReference>
<dbReference type="RefSeq" id="WP_191768357.1">
    <property type="nucleotide sequence ID" value="NZ_JACSRA010000011.1"/>
</dbReference>
<comment type="caution">
    <text evidence="3">The sequence shown here is derived from an EMBL/GenBank/DDBJ whole genome shotgun (WGS) entry which is preliminary data.</text>
</comment>
<evidence type="ECO:0000313" key="4">
    <source>
        <dbReference type="Proteomes" id="UP000627781"/>
    </source>
</evidence>
<dbReference type="InterPro" id="IPR002104">
    <property type="entry name" value="Integrase_catalytic"/>
</dbReference>